<feature type="transmembrane region" description="Helical" evidence="10">
    <location>
        <begin position="471"/>
        <end position="490"/>
    </location>
</feature>
<feature type="region of interest" description="Disordered" evidence="9">
    <location>
        <begin position="908"/>
        <end position="929"/>
    </location>
</feature>
<dbReference type="GO" id="GO:0140359">
    <property type="term" value="F:ABC-type transporter activity"/>
    <property type="evidence" value="ECO:0007669"/>
    <property type="project" value="InterPro"/>
</dbReference>
<dbReference type="eggNOG" id="KOG0059">
    <property type="taxonomic scope" value="Eukaryota"/>
</dbReference>
<evidence type="ECO:0000256" key="5">
    <source>
        <dbReference type="ARBA" id="ARBA00022741"/>
    </source>
</evidence>
<dbReference type="InterPro" id="IPR027417">
    <property type="entry name" value="P-loop_NTPase"/>
</dbReference>
<evidence type="ECO:0000259" key="11">
    <source>
        <dbReference type="PROSITE" id="PS50893"/>
    </source>
</evidence>
<feature type="transmembrane region" description="Helical" evidence="10">
    <location>
        <begin position="286"/>
        <end position="306"/>
    </location>
</feature>
<reference evidence="12 13" key="1">
    <citation type="submission" date="2009-11" db="EMBL/GenBank/DDBJ databases">
        <title>Annotation of Allomyces macrogynus ATCC 38327.</title>
        <authorList>
            <consortium name="The Broad Institute Genome Sequencing Platform"/>
            <person name="Russ C."/>
            <person name="Cuomo C."/>
            <person name="Burger G."/>
            <person name="Gray M.W."/>
            <person name="Holland P.W.H."/>
            <person name="King N."/>
            <person name="Lang F.B.F."/>
            <person name="Roger A.J."/>
            <person name="Ruiz-Trillo I."/>
            <person name="Young S.K."/>
            <person name="Zeng Q."/>
            <person name="Gargeya S."/>
            <person name="Fitzgerald M."/>
            <person name="Haas B."/>
            <person name="Abouelleil A."/>
            <person name="Alvarado L."/>
            <person name="Arachchi H.M."/>
            <person name="Berlin A."/>
            <person name="Chapman S.B."/>
            <person name="Gearin G."/>
            <person name="Goldberg J."/>
            <person name="Griggs A."/>
            <person name="Gujja S."/>
            <person name="Hansen M."/>
            <person name="Heiman D."/>
            <person name="Howarth C."/>
            <person name="Larimer J."/>
            <person name="Lui A."/>
            <person name="MacDonald P.J.P."/>
            <person name="McCowen C."/>
            <person name="Montmayeur A."/>
            <person name="Murphy C."/>
            <person name="Neiman D."/>
            <person name="Pearson M."/>
            <person name="Priest M."/>
            <person name="Roberts A."/>
            <person name="Saif S."/>
            <person name="Shea T."/>
            <person name="Sisk P."/>
            <person name="Stolte C."/>
            <person name="Sykes S."/>
            <person name="Wortman J."/>
            <person name="Nusbaum C."/>
            <person name="Birren B."/>
        </authorList>
    </citation>
    <scope>NUCLEOTIDE SEQUENCE [LARGE SCALE GENOMIC DNA]</scope>
    <source>
        <strain evidence="12 13">ATCC 38327</strain>
    </source>
</reference>
<dbReference type="SUPFAM" id="SSF52540">
    <property type="entry name" value="P-loop containing nucleoside triphosphate hydrolases"/>
    <property type="match status" value="1"/>
</dbReference>
<dbReference type="GO" id="GO:0016020">
    <property type="term" value="C:membrane"/>
    <property type="evidence" value="ECO:0007669"/>
    <property type="project" value="UniProtKB-SubCell"/>
</dbReference>
<organism evidence="12 13">
    <name type="scientific">Allomyces macrogynus (strain ATCC 38327)</name>
    <name type="common">Allomyces javanicus var. macrogynus</name>
    <dbReference type="NCBI Taxonomy" id="578462"/>
    <lineage>
        <taxon>Eukaryota</taxon>
        <taxon>Fungi</taxon>
        <taxon>Fungi incertae sedis</taxon>
        <taxon>Blastocladiomycota</taxon>
        <taxon>Blastocladiomycetes</taxon>
        <taxon>Blastocladiales</taxon>
        <taxon>Blastocladiaceae</taxon>
        <taxon>Allomyces</taxon>
    </lineage>
</organism>
<sequence>MTTAAQSPSAALAPSSPPGHAAGGPRRTAHVVYQVATRPSRWRQLVALCTKSMKLRWRDPVPWIMSWLVPCYMLAILIALTLATTTKQRSPTTNSFPRLTVDAPCTVDTGNPASCVHLAYTNSTPIDAIATQLTSLIRASEPSAPIIRHYPSRDAIFDAFRGNPASIVAAVQFDADAAAATGPAAFRPYSDPNNVTFPLANAPTMPVVSYTILTNYSSLPNGLVGSRYLTTQIYVERAIINARRLQFALPPLGAPFRPNSNGDAANDEVSYVNTLEPRATTMASMFAFYFCFMLQPIWRNVMLAVASEKKAKIKATMTVMGLDPMTYQLATFLTHVISDLPTMLLVALISALANLFSLTNSSVLVVTLVLFLFCAIAMGLTAVVFLGDPKQAETVSQLMMIASLLFYGLGLLFVFDGPFSERTGIYHVAEPFLYLLVPPINLARIINLFAQRETALLHTTWSTLAGTEIPKLIGFMVGSALLYLAFAWYLDKIFPGELGQPWPWTFPVQRAYWAPDTDVPSEDVLKSTPSILASVPHRVPLPVDDLIDDDHPEENERPEQLAIIADDVVKQFPYTFNGVSATKLAVNHLSLNVRRGEVLAFLGHNGCGKTTFISTVTGLLKSDGGRIAVLGTPLTGASLRRIQRQIGLCPQYDLLWPTLTSMEHLQVFAAIKGVQVVSRDGAPCTDLDAYLMHLLHDVYLGARAHDRVAPLSGGMKRKLSVAMALLGAPALTILDEPTTGMDVYTRQQVWQLIHDARMHSTVLLTSHSLEEADALADRIAVISKGQLRALGTSLFLKKRFGAGYHLTVEKDERALASGAFDAQRVLSVLDQWFPGVTLDSESFTSATFVVPDLANDDLDARFTAFFGKWDEINETHELRCAAIGLGMVTLEDIFLALNDQWAAQEKEKGKDPQIVFQGAGKPRARGPIS</sequence>
<accession>A0A0L0S6S0</accession>
<proteinExistence type="inferred from homology"/>
<dbReference type="PROSITE" id="PS50893">
    <property type="entry name" value="ABC_TRANSPORTER_2"/>
    <property type="match status" value="1"/>
</dbReference>
<evidence type="ECO:0000256" key="10">
    <source>
        <dbReference type="SAM" id="Phobius"/>
    </source>
</evidence>
<evidence type="ECO:0000256" key="7">
    <source>
        <dbReference type="ARBA" id="ARBA00022989"/>
    </source>
</evidence>
<evidence type="ECO:0000256" key="4">
    <source>
        <dbReference type="ARBA" id="ARBA00022692"/>
    </source>
</evidence>
<comment type="subcellular location">
    <subcellularLocation>
        <location evidence="1">Membrane</location>
        <topology evidence="1">Multi-pass membrane protein</topology>
    </subcellularLocation>
</comment>
<feature type="transmembrane region" description="Helical" evidence="10">
    <location>
        <begin position="327"/>
        <end position="356"/>
    </location>
</feature>
<dbReference type="CDD" id="cd03263">
    <property type="entry name" value="ABC_subfamily_A"/>
    <property type="match status" value="1"/>
</dbReference>
<feature type="transmembrane region" description="Helical" evidence="10">
    <location>
        <begin position="398"/>
        <end position="419"/>
    </location>
</feature>
<keyword evidence="3" id="KW-0813">Transport</keyword>
<evidence type="ECO:0000256" key="1">
    <source>
        <dbReference type="ARBA" id="ARBA00004141"/>
    </source>
</evidence>
<dbReference type="InterPro" id="IPR026082">
    <property type="entry name" value="ABCA"/>
</dbReference>
<feature type="compositionally biased region" description="Low complexity" evidence="9">
    <location>
        <begin position="1"/>
        <end position="25"/>
    </location>
</feature>
<evidence type="ECO:0000256" key="3">
    <source>
        <dbReference type="ARBA" id="ARBA00022448"/>
    </source>
</evidence>
<dbReference type="Proteomes" id="UP000054350">
    <property type="component" value="Unassembled WGS sequence"/>
</dbReference>
<protein>
    <recommendedName>
        <fullName evidence="11">ABC transporter domain-containing protein</fullName>
    </recommendedName>
</protein>
<reference evidence="13" key="2">
    <citation type="submission" date="2009-11" db="EMBL/GenBank/DDBJ databases">
        <title>The Genome Sequence of Allomyces macrogynus strain ATCC 38327.</title>
        <authorList>
            <consortium name="The Broad Institute Genome Sequencing Platform"/>
            <person name="Russ C."/>
            <person name="Cuomo C."/>
            <person name="Shea T."/>
            <person name="Young S.K."/>
            <person name="Zeng Q."/>
            <person name="Koehrsen M."/>
            <person name="Haas B."/>
            <person name="Borodovsky M."/>
            <person name="Guigo R."/>
            <person name="Alvarado L."/>
            <person name="Berlin A."/>
            <person name="Borenstein D."/>
            <person name="Chen Z."/>
            <person name="Engels R."/>
            <person name="Freedman E."/>
            <person name="Gellesch M."/>
            <person name="Goldberg J."/>
            <person name="Griggs A."/>
            <person name="Gujja S."/>
            <person name="Heiman D."/>
            <person name="Hepburn T."/>
            <person name="Howarth C."/>
            <person name="Jen D."/>
            <person name="Larson L."/>
            <person name="Lewis B."/>
            <person name="Mehta T."/>
            <person name="Park D."/>
            <person name="Pearson M."/>
            <person name="Roberts A."/>
            <person name="Saif S."/>
            <person name="Shenoy N."/>
            <person name="Sisk P."/>
            <person name="Stolte C."/>
            <person name="Sykes S."/>
            <person name="Walk T."/>
            <person name="White J."/>
            <person name="Yandava C."/>
            <person name="Burger G."/>
            <person name="Gray M.W."/>
            <person name="Holland P.W.H."/>
            <person name="King N."/>
            <person name="Lang F.B.F."/>
            <person name="Roger A.J."/>
            <person name="Ruiz-Trillo I."/>
            <person name="Lander E."/>
            <person name="Nusbaum C."/>
        </authorList>
    </citation>
    <scope>NUCLEOTIDE SEQUENCE [LARGE SCALE GENOMIC DNA]</scope>
    <source>
        <strain evidence="13">ATCC 38327</strain>
    </source>
</reference>
<keyword evidence="7 10" id="KW-1133">Transmembrane helix</keyword>
<keyword evidence="6" id="KW-0067">ATP-binding</keyword>
<dbReference type="Gene3D" id="3.40.50.300">
    <property type="entry name" value="P-loop containing nucleotide triphosphate hydrolases"/>
    <property type="match status" value="1"/>
</dbReference>
<feature type="transmembrane region" description="Helical" evidence="10">
    <location>
        <begin position="431"/>
        <end position="450"/>
    </location>
</feature>
<dbReference type="InterPro" id="IPR003593">
    <property type="entry name" value="AAA+_ATPase"/>
</dbReference>
<evidence type="ECO:0000256" key="8">
    <source>
        <dbReference type="ARBA" id="ARBA00023136"/>
    </source>
</evidence>
<feature type="region of interest" description="Disordered" evidence="9">
    <location>
        <begin position="1"/>
        <end position="27"/>
    </location>
</feature>
<dbReference type="OrthoDB" id="10255969at2759"/>
<dbReference type="InterPro" id="IPR003439">
    <property type="entry name" value="ABC_transporter-like_ATP-bd"/>
</dbReference>
<dbReference type="GO" id="GO:0005319">
    <property type="term" value="F:lipid transporter activity"/>
    <property type="evidence" value="ECO:0007669"/>
    <property type="project" value="TreeGrafter"/>
</dbReference>
<dbReference type="VEuPathDB" id="FungiDB:AMAG_04846"/>
<gene>
    <name evidence="12" type="ORF">AMAG_04846</name>
</gene>
<dbReference type="Pfam" id="PF12698">
    <property type="entry name" value="ABC2_membrane_3"/>
    <property type="match status" value="1"/>
</dbReference>
<evidence type="ECO:0000256" key="9">
    <source>
        <dbReference type="SAM" id="MobiDB-lite"/>
    </source>
</evidence>
<evidence type="ECO:0000256" key="2">
    <source>
        <dbReference type="ARBA" id="ARBA00008869"/>
    </source>
</evidence>
<dbReference type="SMART" id="SM00382">
    <property type="entry name" value="AAA"/>
    <property type="match status" value="1"/>
</dbReference>
<dbReference type="OMA" id="LIHDARM"/>
<dbReference type="PANTHER" id="PTHR19229">
    <property type="entry name" value="ATP-BINDING CASSETTE TRANSPORTER SUBFAMILY A ABCA"/>
    <property type="match status" value="1"/>
</dbReference>
<dbReference type="Pfam" id="PF00005">
    <property type="entry name" value="ABC_tran"/>
    <property type="match status" value="1"/>
</dbReference>
<dbReference type="PROSITE" id="PS00211">
    <property type="entry name" value="ABC_TRANSPORTER_1"/>
    <property type="match status" value="1"/>
</dbReference>
<dbReference type="STRING" id="578462.A0A0L0S6S0"/>
<dbReference type="EMBL" id="GG745332">
    <property type="protein sequence ID" value="KNE58019.1"/>
    <property type="molecule type" value="Genomic_DNA"/>
</dbReference>
<evidence type="ECO:0000256" key="6">
    <source>
        <dbReference type="ARBA" id="ARBA00022840"/>
    </source>
</evidence>
<dbReference type="GO" id="GO:0016887">
    <property type="term" value="F:ATP hydrolysis activity"/>
    <property type="evidence" value="ECO:0007669"/>
    <property type="project" value="InterPro"/>
</dbReference>
<dbReference type="PANTHER" id="PTHR19229:SF263">
    <property type="entry name" value="CHROMOSOME UNDETERMINED SCAFFOLD_17, WHOLE GENOME SHOTGUN SEQUENCE"/>
    <property type="match status" value="1"/>
</dbReference>
<comment type="similarity">
    <text evidence="2">Belongs to the ABC transporter superfamily. ABCA family.</text>
</comment>
<feature type="transmembrane region" description="Helical" evidence="10">
    <location>
        <begin position="61"/>
        <end position="83"/>
    </location>
</feature>
<dbReference type="FunFam" id="3.40.50.300:FF:000335">
    <property type="entry name" value="ATP binding cassette subfamily A member 5"/>
    <property type="match status" value="1"/>
</dbReference>
<dbReference type="GO" id="GO:0005524">
    <property type="term" value="F:ATP binding"/>
    <property type="evidence" value="ECO:0007669"/>
    <property type="project" value="UniProtKB-KW"/>
</dbReference>
<keyword evidence="5" id="KW-0547">Nucleotide-binding</keyword>
<keyword evidence="13" id="KW-1185">Reference proteome</keyword>
<keyword evidence="8 10" id="KW-0472">Membrane</keyword>
<name>A0A0L0S6S0_ALLM3</name>
<evidence type="ECO:0000313" key="12">
    <source>
        <dbReference type="EMBL" id="KNE58019.1"/>
    </source>
</evidence>
<dbReference type="InterPro" id="IPR013525">
    <property type="entry name" value="ABC2_TM"/>
</dbReference>
<dbReference type="AlphaFoldDB" id="A0A0L0S6S0"/>
<feature type="transmembrane region" description="Helical" evidence="10">
    <location>
        <begin position="362"/>
        <end position="386"/>
    </location>
</feature>
<evidence type="ECO:0000313" key="13">
    <source>
        <dbReference type="Proteomes" id="UP000054350"/>
    </source>
</evidence>
<keyword evidence="4 10" id="KW-0812">Transmembrane</keyword>
<feature type="domain" description="ABC transporter" evidence="11">
    <location>
        <begin position="563"/>
        <end position="809"/>
    </location>
</feature>
<dbReference type="InterPro" id="IPR017871">
    <property type="entry name" value="ABC_transporter-like_CS"/>
</dbReference>